<feature type="compositionally biased region" description="Polar residues" evidence="1">
    <location>
        <begin position="815"/>
        <end position="829"/>
    </location>
</feature>
<dbReference type="EMBL" id="GGLE01002318">
    <property type="protein sequence ID" value="MBY06444.1"/>
    <property type="molecule type" value="Transcribed_RNA"/>
</dbReference>
<organism evidence="2">
    <name type="scientific">Ornithodoros turicata</name>
    <dbReference type="NCBI Taxonomy" id="34597"/>
    <lineage>
        <taxon>Eukaryota</taxon>
        <taxon>Metazoa</taxon>
        <taxon>Ecdysozoa</taxon>
        <taxon>Arthropoda</taxon>
        <taxon>Chelicerata</taxon>
        <taxon>Arachnida</taxon>
        <taxon>Acari</taxon>
        <taxon>Parasitiformes</taxon>
        <taxon>Ixodida</taxon>
        <taxon>Ixodoidea</taxon>
        <taxon>Argasidae</taxon>
        <taxon>Ornithodorinae</taxon>
        <taxon>Ornithodoros</taxon>
    </lineage>
</organism>
<accession>A0A2R5LAA0</accession>
<feature type="compositionally biased region" description="Polar residues" evidence="1">
    <location>
        <begin position="657"/>
        <end position="667"/>
    </location>
</feature>
<feature type="compositionally biased region" description="Low complexity" evidence="1">
    <location>
        <begin position="1201"/>
        <end position="1214"/>
    </location>
</feature>
<evidence type="ECO:0000256" key="1">
    <source>
        <dbReference type="SAM" id="MobiDB-lite"/>
    </source>
</evidence>
<feature type="compositionally biased region" description="Low complexity" evidence="1">
    <location>
        <begin position="154"/>
        <end position="164"/>
    </location>
</feature>
<feature type="compositionally biased region" description="Polar residues" evidence="1">
    <location>
        <begin position="480"/>
        <end position="492"/>
    </location>
</feature>
<feature type="compositionally biased region" description="Polar residues" evidence="1">
    <location>
        <begin position="1216"/>
        <end position="1226"/>
    </location>
</feature>
<feature type="region of interest" description="Disordered" evidence="1">
    <location>
        <begin position="1302"/>
        <end position="1343"/>
    </location>
</feature>
<dbReference type="InterPro" id="IPR006594">
    <property type="entry name" value="LisH"/>
</dbReference>
<dbReference type="PROSITE" id="PS50896">
    <property type="entry name" value="LISH"/>
    <property type="match status" value="1"/>
</dbReference>
<feature type="region of interest" description="Disordered" evidence="1">
    <location>
        <begin position="285"/>
        <end position="540"/>
    </location>
</feature>
<name>A0A2R5LAA0_9ACAR</name>
<feature type="region of interest" description="Disordered" evidence="1">
    <location>
        <begin position="652"/>
        <end position="976"/>
    </location>
</feature>
<feature type="compositionally biased region" description="Polar residues" evidence="1">
    <location>
        <begin position="302"/>
        <end position="314"/>
    </location>
</feature>
<feature type="region of interest" description="Disordered" evidence="1">
    <location>
        <begin position="100"/>
        <end position="171"/>
    </location>
</feature>
<feature type="compositionally biased region" description="Basic residues" evidence="1">
    <location>
        <begin position="504"/>
        <end position="516"/>
    </location>
</feature>
<feature type="compositionally biased region" description="Polar residues" evidence="1">
    <location>
        <begin position="693"/>
        <end position="716"/>
    </location>
</feature>
<reference evidence="2" key="1">
    <citation type="submission" date="2018-03" db="EMBL/GenBank/DDBJ databases">
        <title>The relapsing fever spirochete Borrelia turicatae persists in the highly oxidative environment of its soft-bodied tick vector.</title>
        <authorList>
            <person name="Bourret T.J."/>
            <person name="Boyle W.K."/>
            <person name="Valenzuela J.G."/>
            <person name="Oliveira F."/>
            <person name="Lopez J.E."/>
        </authorList>
    </citation>
    <scope>NUCLEOTIDE SEQUENCE</scope>
    <source>
        <strain evidence="2">Kansas strain/isolate</strain>
        <tissue evidence="2">Salivary glands</tissue>
    </source>
</reference>
<protein>
    <submittedName>
        <fullName evidence="2">Putative mucin-5ac</fullName>
    </submittedName>
</protein>
<feature type="compositionally biased region" description="Basic and acidic residues" evidence="1">
    <location>
        <begin position="285"/>
        <end position="297"/>
    </location>
</feature>
<feature type="compositionally biased region" description="Pro residues" evidence="1">
    <location>
        <begin position="911"/>
        <end position="922"/>
    </location>
</feature>
<sequence length="1375" mass="147527">MENLMPSEVARLVLGYLKSSGCHASWETFLKESPDLKEYAECVRRGREYPTNIAGRNLLQFLDAGHQVLQCQGGEHGNSSVELVSNLERVVNQLKGVLSQIQPSQTESQGRSGDASSYVLNQSHGTPNGGAGPTNYSRQDRTAEGSLRTTPNQSAPSAPPSSRARSFHPNGDTATYHLQAIVPPLHFLPTSTPLDKYPEKARLKDSIPLDPPEKDLSGASVRNPALDHSSPMKTQLSEIFPFGRLSDIGCGPAYGESSYYAFMNPLPCGATLRRYVTNEEPVRDTGMDLRRKPKDGCAADQQAESADRTTQAYDTSYLPRMSIPPVHPLWREDEVNSREPESRKEDVTEKEVSPVSQGFEVETGTTVSEEIDVDGTSRDPSPMVVMTSEVAEMPPTSTQSLMTTASMSAAVTSEHPASVSSNHESHQERSPAPERNDSMAAPTPASLIGDADVETPAGTEPPPLPTRVPSETSPRCFLSNERSLAPSLTTPIKETRFSPSRFYSPRRKSLIPRRRLLTGNSPAAKQGEDPGSANASEEHREVGTVLEELLSNFPFLEKLADNINRVVSTEPAAHGEERMLGPIPEEQVSPEKLASTSSNSQDLNLNLPESVVKDIMSRTESDPAFEELVAQMCDKIDTTPGIDAVLVTPKSKHLCRTPSSRQKQGTPFKSPLTTPLRPPLATDTPSRHRRSPYVTSPFDTSPCSSGIFQRTRSRASPRSLDFQSPGAPQSPRAQRKGQSNPPSVSMLDSLTNADSHSNASSLESSQPEVPSKSRSNGEPNSSPRADRSSGASSENDALSSPSRNTRLSHGAAHNKQVQNPLQGQEPQLKSPTPTPPSSRARNAPSEAGAELDSFTNPPSNRSRNTPSHVPAELATFPNPPSIATVADVLPNRNSDSDERGQSEPYSSQPSTVPPQCNPPSSPPSSESSSNAQHSCEASVNPSSDIVPSPARIVPPPHCSEHVQSQSKGLAPLQHQHPVPSPLPVNASVIQITAPTQQVPSPSLNPKKSPVKIISRTTEGGNTVTCIAIPDPTPEKRGASLCNSLADLVDMVLTPKSKAQLEAGAGESNGPAVQHSAVLITENGTQVMYCAGDTVTTQLQSGAGPPMLVYPSGTVVLGMNPGCSPAKVAMPQVAVITDMSVGQGHTGLLPAQTRQLPLLQPKGPLPPKPQFTLSHATQPRRPTPSAVQADRVKKSKRQRNASSSSALSSSTSRVSNGVPQPSTSGNQQRKDRSPQLKKLMQTVSSRRKRSGAHVRALDFGADASTSGGRREEEHPESDEQFDLSRTLESIGTSLTGVVQRVMRTSTKDGSTQECVKGAAEDQKKRKGAPLENGTNQKKSRCDDSLKRMDVSKFLEAIHNISHRQAAHQSGLTQPKS</sequence>
<feature type="region of interest" description="Disordered" evidence="1">
    <location>
        <begin position="202"/>
        <end position="232"/>
    </location>
</feature>
<dbReference type="GO" id="GO:0003712">
    <property type="term" value="F:transcription coregulator activity"/>
    <property type="evidence" value="ECO:0007669"/>
    <property type="project" value="TreeGrafter"/>
</dbReference>
<feature type="compositionally biased region" description="Polar residues" evidence="1">
    <location>
        <begin position="853"/>
        <end position="867"/>
    </location>
</feature>
<dbReference type="GO" id="GO:0005634">
    <property type="term" value="C:nucleus"/>
    <property type="evidence" value="ECO:0007669"/>
    <property type="project" value="TreeGrafter"/>
</dbReference>
<feature type="compositionally biased region" description="Polar residues" evidence="1">
    <location>
        <begin position="395"/>
        <end position="411"/>
    </location>
</feature>
<evidence type="ECO:0000313" key="2">
    <source>
        <dbReference type="EMBL" id="MBY06444.1"/>
    </source>
</evidence>
<feature type="compositionally biased region" description="Polar residues" evidence="1">
    <location>
        <begin position="100"/>
        <end position="126"/>
    </location>
</feature>
<proteinExistence type="predicted"/>
<feature type="compositionally biased region" description="Basic and acidic residues" evidence="1">
    <location>
        <begin position="329"/>
        <end position="352"/>
    </location>
</feature>
<feature type="compositionally biased region" description="Basic and acidic residues" evidence="1">
    <location>
        <begin position="202"/>
        <end position="216"/>
    </location>
</feature>
<feature type="compositionally biased region" description="Low complexity" evidence="1">
    <location>
        <begin position="671"/>
        <end position="684"/>
    </location>
</feature>
<feature type="region of interest" description="Disordered" evidence="1">
    <location>
        <begin position="1156"/>
        <end position="1281"/>
    </location>
</feature>
<feature type="compositionally biased region" description="Polar residues" evidence="1">
    <location>
        <begin position="1302"/>
        <end position="1312"/>
    </location>
</feature>
<feature type="compositionally biased region" description="Basic and acidic residues" evidence="1">
    <location>
        <begin position="423"/>
        <end position="437"/>
    </location>
</feature>
<dbReference type="PANTHER" id="PTHR15087:SF14">
    <property type="entry name" value="PROTEIN NPAT"/>
    <property type="match status" value="1"/>
</dbReference>
<feature type="compositionally biased region" description="Polar residues" evidence="1">
    <location>
        <begin position="736"/>
        <end position="807"/>
    </location>
</feature>
<dbReference type="InterPro" id="IPR052850">
    <property type="entry name" value="NPAT_LisH"/>
</dbReference>
<feature type="compositionally biased region" description="Polar residues" evidence="1">
    <location>
        <begin position="930"/>
        <end position="945"/>
    </location>
</feature>
<dbReference type="PANTHER" id="PTHR15087">
    <property type="entry name" value="PROTEIN NPAT"/>
    <property type="match status" value="1"/>
</dbReference>